<dbReference type="InterPro" id="IPR050496">
    <property type="entry name" value="SNF2_RAD54_helicase_repair"/>
</dbReference>
<evidence type="ECO:0000256" key="11">
    <source>
        <dbReference type="SAM" id="Coils"/>
    </source>
</evidence>
<protein>
    <submittedName>
        <fullName evidence="15">DNA repair protein rhp26</fullName>
    </submittedName>
</protein>
<feature type="compositionally biased region" description="Basic and acidic residues" evidence="12">
    <location>
        <begin position="222"/>
        <end position="247"/>
    </location>
</feature>
<accession>A0ABR4NJF0</accession>
<comment type="similarity">
    <text evidence="2">Belongs to the SNF2/RAD54 helicase family.</text>
</comment>
<dbReference type="PANTHER" id="PTHR45629">
    <property type="entry name" value="SNF2/RAD54 FAMILY MEMBER"/>
    <property type="match status" value="1"/>
</dbReference>
<feature type="compositionally biased region" description="Low complexity" evidence="12">
    <location>
        <begin position="21"/>
        <end position="42"/>
    </location>
</feature>
<feature type="region of interest" description="Disordered" evidence="12">
    <location>
        <begin position="1104"/>
        <end position="1152"/>
    </location>
</feature>
<dbReference type="CDD" id="cd18793">
    <property type="entry name" value="SF2_C_SNF"/>
    <property type="match status" value="1"/>
</dbReference>
<dbReference type="Proteomes" id="UP001527925">
    <property type="component" value="Unassembled WGS sequence"/>
</dbReference>
<dbReference type="EMBL" id="JADGIZ020000002">
    <property type="protein sequence ID" value="KAL2919631.1"/>
    <property type="molecule type" value="Genomic_DNA"/>
</dbReference>
<dbReference type="PROSITE" id="PS51192">
    <property type="entry name" value="HELICASE_ATP_BIND_1"/>
    <property type="match status" value="1"/>
</dbReference>
<dbReference type="InterPro" id="IPR000330">
    <property type="entry name" value="SNF2_N"/>
</dbReference>
<feature type="compositionally biased region" description="Basic and acidic residues" evidence="12">
    <location>
        <begin position="306"/>
        <end position="315"/>
    </location>
</feature>
<organism evidence="15 16">
    <name type="scientific">Polyrhizophydium stewartii</name>
    <dbReference type="NCBI Taxonomy" id="2732419"/>
    <lineage>
        <taxon>Eukaryota</taxon>
        <taxon>Fungi</taxon>
        <taxon>Fungi incertae sedis</taxon>
        <taxon>Chytridiomycota</taxon>
        <taxon>Chytridiomycota incertae sedis</taxon>
        <taxon>Chytridiomycetes</taxon>
        <taxon>Rhizophydiales</taxon>
        <taxon>Rhizophydiales incertae sedis</taxon>
        <taxon>Polyrhizophydium</taxon>
    </lineage>
</organism>
<keyword evidence="11" id="KW-0175">Coiled coil</keyword>
<keyword evidence="8" id="KW-0238">DNA-binding</keyword>
<dbReference type="Pfam" id="PF00176">
    <property type="entry name" value="SNF2-rel_dom"/>
    <property type="match status" value="1"/>
</dbReference>
<dbReference type="PROSITE" id="PS51194">
    <property type="entry name" value="HELICASE_CTER"/>
    <property type="match status" value="1"/>
</dbReference>
<evidence type="ECO:0000259" key="13">
    <source>
        <dbReference type="PROSITE" id="PS51192"/>
    </source>
</evidence>
<evidence type="ECO:0000256" key="12">
    <source>
        <dbReference type="SAM" id="MobiDB-lite"/>
    </source>
</evidence>
<keyword evidence="6" id="KW-0347">Helicase</keyword>
<dbReference type="SMART" id="SM00487">
    <property type="entry name" value="DEXDc"/>
    <property type="match status" value="1"/>
</dbReference>
<name>A0ABR4NJF0_9FUNG</name>
<keyword evidence="7" id="KW-0067">ATP-binding</keyword>
<dbReference type="PANTHER" id="PTHR45629:SF7">
    <property type="entry name" value="DNA EXCISION REPAIR PROTEIN ERCC-6-RELATED"/>
    <property type="match status" value="1"/>
</dbReference>
<dbReference type="InterPro" id="IPR001650">
    <property type="entry name" value="Helicase_C-like"/>
</dbReference>
<sequence length="1286" mass="140254">MSDAVDSGDDMLWSWSDDEPAGAGAAAVGPGTGSSGMEEAALGGSGLDGAEGGLAGPANGQDAELQGLQSEFLVGVRDEPELQRSVMDQAARHMQEQVAEQERSRLAKTLRDKQDLRRQIDAMVARLNSAQTKDSERTSLRKRIADAEARLASLRRDEASIRRRLERGLGGRRGGAASDGESAGGDDEGGGLQETARERLIRTGRITPFDRVNGLGRSAVAHEADGGRPHAGPEDAPHKGRGEDGRSPRASKRRRGSTAESHDGSDGEFNPDSDGGQEDDLGGVEGSESDGGYSGKRTKAASVARMSRDEDRYKDDGDEVSYQRRLRAWAVERRLRRAKHTLGDAFDEDMARDELEQDLEREMCEPSGFAKDKSFEGGFSVPGEIYRQLFAYQRTCVKWLWELHCQEVGGLIGDEMGLGKTIQIIAFLAGLSFSGKLKGPVIVVCPATVLKQWVQEFHRWWPPMRVAILHSSGSGIASEAMAYDYDSDDAGVGYRGSRSAGSDESDSDGSEEFGGRRSRKRAGRKKQKKGKASPPKISEKSRQQARNLVSKICRTGHVIVTTYAAVRIHAETLLAVKWAYSILDEGHKIRNPDSEITMACKRFKASPMLAIRASAYTPHRIILSGTPIQNNLTELWSIYDFVFPGRLGTLPVFQTQFAVPIRLGAYANANNVQVQTAYKCACILRDLIAPYMLRRMKADVAADLPAKNEQVLFCRLTKPQRQSYERYLASKDVQDILQGKFKVLAGVDVLRKICNHPDLLHVSNAEKPEDYGAVSKSGKLIVVKALLQMWKRLGHRVLLFSQTRQMLDILQQFVRHEGGCYVHLRMDGTTAVQQRAPLVDRFNDDPSIFLFLLTTKVGGLGINLTGADRVVIFDPDWNPSTDMQARERAWRVGQKKSVTIYRLMTSGTIEEKIYHRQIFKQFMTNKILKDPRQRRFFKSNDLHDLFMLGGSDEATTETGDLFRGASVPVDIHTAQGTNAHAQAGKLAHKRPPRRRDLADEELENIQGLDKVDEYKPPAAADADEDEDGAARTGDGDQGNQAGGGKPTPGAAGDDDARILKALFSKTGLHSALQHDAIMDASNPEAQIVEREASRVADAAIAALKRSRRKVRQGSGGVGQPTWTGRSGSAGAPVPKLASNPFGTRSGAGGNSAQGLSSVELLAGLRARADPGRVAARGDQETLGWQSSNAAASITPGSAFAVQAAAMASARDEAEIDPESQQGMILQIRERLVVSGGYATTADLVGALRMRLSPDTVPLFRKMLKGIADFEKHRTGPGVWRIKDEFL</sequence>
<evidence type="ECO:0000313" key="16">
    <source>
        <dbReference type="Proteomes" id="UP001527925"/>
    </source>
</evidence>
<dbReference type="InterPro" id="IPR038718">
    <property type="entry name" value="SNF2-like_sf"/>
</dbReference>
<evidence type="ECO:0000256" key="7">
    <source>
        <dbReference type="ARBA" id="ARBA00022840"/>
    </source>
</evidence>
<evidence type="ECO:0000256" key="9">
    <source>
        <dbReference type="ARBA" id="ARBA00023204"/>
    </source>
</evidence>
<feature type="region of interest" description="Disordered" evidence="12">
    <location>
        <begin position="1"/>
        <end position="61"/>
    </location>
</feature>
<dbReference type="Pfam" id="PF00271">
    <property type="entry name" value="Helicase_C"/>
    <property type="match status" value="1"/>
</dbReference>
<reference evidence="15 16" key="1">
    <citation type="submission" date="2023-09" db="EMBL/GenBank/DDBJ databases">
        <title>Pangenome analysis of Batrachochytrium dendrobatidis and related Chytrids.</title>
        <authorList>
            <person name="Yacoub M.N."/>
            <person name="Stajich J.E."/>
            <person name="James T.Y."/>
        </authorList>
    </citation>
    <scope>NUCLEOTIDE SEQUENCE [LARGE SCALE GENOMIC DNA]</scope>
    <source>
        <strain evidence="15 16">JEL0888</strain>
    </source>
</reference>
<keyword evidence="16" id="KW-1185">Reference proteome</keyword>
<evidence type="ECO:0000256" key="5">
    <source>
        <dbReference type="ARBA" id="ARBA00022801"/>
    </source>
</evidence>
<evidence type="ECO:0000313" key="15">
    <source>
        <dbReference type="EMBL" id="KAL2919631.1"/>
    </source>
</evidence>
<dbReference type="CDD" id="cd18000">
    <property type="entry name" value="DEXHc_ERCC6"/>
    <property type="match status" value="1"/>
</dbReference>
<evidence type="ECO:0000256" key="3">
    <source>
        <dbReference type="ARBA" id="ARBA00022741"/>
    </source>
</evidence>
<evidence type="ECO:0000256" key="6">
    <source>
        <dbReference type="ARBA" id="ARBA00022806"/>
    </source>
</evidence>
<gene>
    <name evidence="15" type="primary">rhp26</name>
    <name evidence="15" type="ORF">HK105_200544</name>
</gene>
<dbReference type="SUPFAM" id="SSF52540">
    <property type="entry name" value="P-loop containing nucleoside triphosphate hydrolases"/>
    <property type="match status" value="2"/>
</dbReference>
<keyword evidence="3" id="KW-0547">Nucleotide-binding</keyword>
<dbReference type="Gene3D" id="3.40.50.10810">
    <property type="entry name" value="Tandem AAA-ATPase domain"/>
    <property type="match status" value="2"/>
</dbReference>
<feature type="domain" description="Helicase ATP-binding" evidence="13">
    <location>
        <begin position="401"/>
        <end position="645"/>
    </location>
</feature>
<dbReference type="Gene3D" id="3.40.50.300">
    <property type="entry name" value="P-loop containing nucleotide triphosphate hydrolases"/>
    <property type="match status" value="1"/>
</dbReference>
<feature type="compositionally biased region" description="Basic residues" evidence="12">
    <location>
        <begin position="516"/>
        <end position="531"/>
    </location>
</feature>
<dbReference type="CDD" id="cd22254">
    <property type="entry name" value="CSB_WHD"/>
    <property type="match status" value="1"/>
</dbReference>
<evidence type="ECO:0000256" key="4">
    <source>
        <dbReference type="ARBA" id="ARBA00022763"/>
    </source>
</evidence>
<keyword evidence="4" id="KW-0227">DNA damage</keyword>
<feature type="coiled-coil region" evidence="11">
    <location>
        <begin position="99"/>
        <end position="164"/>
    </location>
</feature>
<keyword evidence="9" id="KW-0234">DNA repair</keyword>
<feature type="compositionally biased region" description="Gly residues" evidence="12">
    <location>
        <begin position="43"/>
        <end position="55"/>
    </location>
</feature>
<dbReference type="Pfam" id="PF25875">
    <property type="entry name" value="WHD_Rad26_CSB"/>
    <property type="match status" value="1"/>
</dbReference>
<feature type="region of interest" description="Disordered" evidence="12">
    <location>
        <begin position="222"/>
        <end position="317"/>
    </location>
</feature>
<comment type="caution">
    <text evidence="15">The sequence shown here is derived from an EMBL/GenBank/DDBJ whole genome shotgun (WGS) entry which is preliminary data.</text>
</comment>
<feature type="region of interest" description="Disordered" evidence="12">
    <location>
        <begin position="494"/>
        <end position="544"/>
    </location>
</feature>
<dbReference type="InterPro" id="IPR014001">
    <property type="entry name" value="Helicase_ATP-bd"/>
</dbReference>
<dbReference type="InterPro" id="IPR049730">
    <property type="entry name" value="SNF2/RAD54-like_C"/>
</dbReference>
<keyword evidence="5" id="KW-0378">Hydrolase</keyword>
<evidence type="ECO:0000256" key="1">
    <source>
        <dbReference type="ARBA" id="ARBA00004123"/>
    </source>
</evidence>
<evidence type="ECO:0000256" key="10">
    <source>
        <dbReference type="ARBA" id="ARBA00023242"/>
    </source>
</evidence>
<comment type="subcellular location">
    <subcellularLocation>
        <location evidence="1">Nucleus</location>
    </subcellularLocation>
</comment>
<feature type="compositionally biased region" description="Acidic residues" evidence="12">
    <location>
        <begin position="269"/>
        <end position="282"/>
    </location>
</feature>
<proteinExistence type="inferred from homology"/>
<dbReference type="InterPro" id="IPR027417">
    <property type="entry name" value="P-loop_NTPase"/>
</dbReference>
<evidence type="ECO:0000256" key="2">
    <source>
        <dbReference type="ARBA" id="ARBA00007025"/>
    </source>
</evidence>
<dbReference type="SMART" id="SM00490">
    <property type="entry name" value="HELICc"/>
    <property type="match status" value="1"/>
</dbReference>
<feature type="domain" description="Helicase C-terminal" evidence="14">
    <location>
        <begin position="785"/>
        <end position="943"/>
    </location>
</feature>
<feature type="region of interest" description="Disordered" evidence="12">
    <location>
        <begin position="1003"/>
        <end position="1053"/>
    </location>
</feature>
<evidence type="ECO:0000259" key="14">
    <source>
        <dbReference type="PROSITE" id="PS51194"/>
    </source>
</evidence>
<keyword evidence="10" id="KW-0539">Nucleus</keyword>
<feature type="region of interest" description="Disordered" evidence="12">
    <location>
        <begin position="165"/>
        <end position="193"/>
    </location>
</feature>
<dbReference type="InterPro" id="IPR058951">
    <property type="entry name" value="WHD_Rad26_CSB-like"/>
</dbReference>
<evidence type="ECO:0000256" key="8">
    <source>
        <dbReference type="ARBA" id="ARBA00023125"/>
    </source>
</evidence>